<feature type="transmembrane region" description="Helical" evidence="1">
    <location>
        <begin position="33"/>
        <end position="51"/>
    </location>
</feature>
<reference evidence="2" key="1">
    <citation type="submission" date="2018-01" db="EMBL/GenBank/DDBJ databases">
        <title>An insight into the sialome of Amazonian anophelines.</title>
        <authorList>
            <person name="Ribeiro J.M."/>
            <person name="Scarpassa V."/>
            <person name="Calvo E."/>
        </authorList>
    </citation>
    <scope>NUCLEOTIDE SEQUENCE</scope>
</reference>
<keyword evidence="1" id="KW-1133">Transmembrane helix</keyword>
<dbReference type="EMBL" id="GGFL01008437">
    <property type="protein sequence ID" value="MBW72615.1"/>
    <property type="molecule type" value="Transcribed_RNA"/>
</dbReference>
<protein>
    <submittedName>
        <fullName evidence="2">Uncharacterized protein</fullName>
    </submittedName>
</protein>
<organism evidence="2">
    <name type="scientific">Anopheles darlingi</name>
    <name type="common">Mosquito</name>
    <dbReference type="NCBI Taxonomy" id="43151"/>
    <lineage>
        <taxon>Eukaryota</taxon>
        <taxon>Metazoa</taxon>
        <taxon>Ecdysozoa</taxon>
        <taxon>Arthropoda</taxon>
        <taxon>Hexapoda</taxon>
        <taxon>Insecta</taxon>
        <taxon>Pterygota</taxon>
        <taxon>Neoptera</taxon>
        <taxon>Endopterygota</taxon>
        <taxon>Diptera</taxon>
        <taxon>Nematocera</taxon>
        <taxon>Culicoidea</taxon>
        <taxon>Culicidae</taxon>
        <taxon>Anophelinae</taxon>
        <taxon>Anopheles</taxon>
    </lineage>
</organism>
<sequence length="92" mass="10952">MILTSLFACFSLYLSLLLHYAAASILQLLRFVLLYTLIKYFCFVLLSYFCVRTRVKKDGSRAFSYLDCYKRTLAHARKRARRGEPQWREEAR</sequence>
<accession>A0A2M4D4Y0</accession>
<dbReference type="AlphaFoldDB" id="A0A2M4D4Y0"/>
<evidence type="ECO:0000313" key="2">
    <source>
        <dbReference type="EMBL" id="MBW72615.1"/>
    </source>
</evidence>
<evidence type="ECO:0000256" key="1">
    <source>
        <dbReference type="SAM" id="Phobius"/>
    </source>
</evidence>
<proteinExistence type="predicted"/>
<name>A0A2M4D4Y0_ANODA</name>
<keyword evidence="1" id="KW-0472">Membrane</keyword>
<keyword evidence="1" id="KW-0812">Transmembrane</keyword>